<comment type="subcellular location">
    <subcellularLocation>
        <location evidence="1">Cell envelope</location>
    </subcellularLocation>
</comment>
<dbReference type="Pfam" id="PF13407">
    <property type="entry name" value="Peripla_BP_4"/>
    <property type="match status" value="1"/>
</dbReference>
<gene>
    <name evidence="8" type="primary">yphF</name>
    <name evidence="7" type="ORF">DW723_14380</name>
    <name evidence="6" type="ORF">DW767_00345</name>
    <name evidence="8" type="ORF">ROSSTS7063_00249</name>
</gene>
<dbReference type="EMBL" id="CABHNB010000003">
    <property type="protein sequence ID" value="VUW90734.1"/>
    <property type="molecule type" value="Genomic_DNA"/>
</dbReference>
<keyword evidence="11" id="KW-1185">Reference proteome</keyword>
<dbReference type="Proteomes" id="UP000284644">
    <property type="component" value="Unassembled WGS sequence"/>
</dbReference>
<dbReference type="GO" id="GO:0030313">
    <property type="term" value="C:cell envelope"/>
    <property type="evidence" value="ECO:0007669"/>
    <property type="project" value="UniProtKB-SubCell"/>
</dbReference>
<protein>
    <submittedName>
        <fullName evidence="8">ABC transporter periplasmic-binding protein YphF</fullName>
    </submittedName>
    <submittedName>
        <fullName evidence="6">Sugar ABC transporter substrate-binding protein</fullName>
    </submittedName>
</protein>
<dbReference type="AlphaFoldDB" id="A0A414IBM8"/>
<dbReference type="GO" id="GO:0030246">
    <property type="term" value="F:carbohydrate binding"/>
    <property type="evidence" value="ECO:0007669"/>
    <property type="project" value="UniProtKB-ARBA"/>
</dbReference>
<evidence type="ECO:0000256" key="4">
    <source>
        <dbReference type="SAM" id="SignalP"/>
    </source>
</evidence>
<evidence type="ECO:0000313" key="10">
    <source>
        <dbReference type="Proteomes" id="UP000284644"/>
    </source>
</evidence>
<dbReference type="Proteomes" id="UP000409147">
    <property type="component" value="Unassembled WGS sequence"/>
</dbReference>
<keyword evidence="3 4" id="KW-0732">Signal</keyword>
<evidence type="ECO:0000313" key="7">
    <source>
        <dbReference type="EMBL" id="RHE70964.1"/>
    </source>
</evidence>
<evidence type="ECO:0000256" key="1">
    <source>
        <dbReference type="ARBA" id="ARBA00004196"/>
    </source>
</evidence>
<evidence type="ECO:0000313" key="9">
    <source>
        <dbReference type="Proteomes" id="UP000283928"/>
    </source>
</evidence>
<reference evidence="9 10" key="1">
    <citation type="submission" date="2018-08" db="EMBL/GenBank/DDBJ databases">
        <title>A genome reference for cultivated species of the human gut microbiota.</title>
        <authorList>
            <person name="Zou Y."/>
            <person name="Xue W."/>
            <person name="Luo G."/>
        </authorList>
    </citation>
    <scope>NUCLEOTIDE SEQUENCE [LARGE SCALE GENOMIC DNA]</scope>
    <source>
        <strain evidence="7 9">AM27-32LB</strain>
        <strain evidence="6 10">AM29-25AC</strain>
    </source>
</reference>
<evidence type="ECO:0000259" key="5">
    <source>
        <dbReference type="Pfam" id="PF13407"/>
    </source>
</evidence>
<reference evidence="8 11" key="2">
    <citation type="submission" date="2019-07" db="EMBL/GenBank/DDBJ databases">
        <authorList>
            <person name="Hibberd C M."/>
            <person name="Gehrig L. J."/>
            <person name="Chang H.-W."/>
            <person name="Venkatesh S."/>
        </authorList>
    </citation>
    <scope>NUCLEOTIDE SEQUENCE [LARGE SCALE GENOMIC DNA]</scope>
    <source>
        <strain evidence="8">Ruminococcus_obeum_SSTS_Bg7063</strain>
    </source>
</reference>
<organism evidence="6 10">
    <name type="scientific">Blautia obeum</name>
    <dbReference type="NCBI Taxonomy" id="40520"/>
    <lineage>
        <taxon>Bacteria</taxon>
        <taxon>Bacillati</taxon>
        <taxon>Bacillota</taxon>
        <taxon>Clostridia</taxon>
        <taxon>Lachnospirales</taxon>
        <taxon>Lachnospiraceae</taxon>
        <taxon>Blautia</taxon>
    </lineage>
</organism>
<evidence type="ECO:0000313" key="8">
    <source>
        <dbReference type="EMBL" id="VUW90734.1"/>
    </source>
</evidence>
<evidence type="ECO:0000256" key="3">
    <source>
        <dbReference type="ARBA" id="ARBA00022729"/>
    </source>
</evidence>
<evidence type="ECO:0000256" key="2">
    <source>
        <dbReference type="ARBA" id="ARBA00007639"/>
    </source>
</evidence>
<dbReference type="InterPro" id="IPR025997">
    <property type="entry name" value="SBP_2_dom"/>
</dbReference>
<dbReference type="Gene3D" id="3.40.50.2300">
    <property type="match status" value="2"/>
</dbReference>
<dbReference type="EMBL" id="QSJW01000001">
    <property type="protein sequence ID" value="RHE15641.1"/>
    <property type="molecule type" value="Genomic_DNA"/>
</dbReference>
<feature type="domain" description="Periplasmic binding protein" evidence="5">
    <location>
        <begin position="37"/>
        <end position="293"/>
    </location>
</feature>
<feature type="signal peptide" evidence="4">
    <location>
        <begin position="1"/>
        <end position="24"/>
    </location>
</feature>
<dbReference type="PANTHER" id="PTHR46847:SF1">
    <property type="entry name" value="D-ALLOSE-BINDING PERIPLASMIC PROTEIN-RELATED"/>
    <property type="match status" value="1"/>
</dbReference>
<dbReference type="SUPFAM" id="SSF53822">
    <property type="entry name" value="Periplasmic binding protein-like I"/>
    <property type="match status" value="1"/>
</dbReference>
<comment type="similarity">
    <text evidence="2">Belongs to the bacterial solute-binding protein 2 family.</text>
</comment>
<name>A0A414IBM8_9FIRM</name>
<dbReference type="Proteomes" id="UP000283928">
    <property type="component" value="Unassembled WGS sequence"/>
</dbReference>
<dbReference type="EMBL" id="QSKO01000026">
    <property type="protein sequence ID" value="RHE70964.1"/>
    <property type="molecule type" value="Genomic_DNA"/>
</dbReference>
<accession>A0A414IBM8</accession>
<proteinExistence type="inferred from homology"/>
<dbReference type="InterPro" id="IPR028082">
    <property type="entry name" value="Peripla_BP_I"/>
</dbReference>
<evidence type="ECO:0000313" key="11">
    <source>
        <dbReference type="Proteomes" id="UP000409147"/>
    </source>
</evidence>
<evidence type="ECO:0000313" key="6">
    <source>
        <dbReference type="EMBL" id="RHE15641.1"/>
    </source>
</evidence>
<sequence length="326" mass="35236">MKKKVVSVLMCSAMVLGMAMPVMAADKDNADITIGSVIMNNSGEWFAEVMKGQEDAAKDLGVEFSIVSSDNEISKESDNVATFLAQQVDALVISPLSTDGSIAAVESATIDSGIPVVTWNTTVDTDVTSHVGVVPSELGGNTGKYAAEYIKKNFPDGCKLAIIGDSNYEIGIERCDGFKDALKELIDDGTVEIVNEQDAELQEEGLDITEQILTANPDVQMIWCWNQVSLLGCAAGLENAQRSDIVLMGTDMSVELAKDMLGDSITLQAITTQMPYEMGYTAVENAVKAVKGTDVEKEIMIPTYTYTKENLDEIQTYIDEHQDLVD</sequence>
<feature type="chain" id="PRO_5042369016" evidence="4">
    <location>
        <begin position="25"/>
        <end position="326"/>
    </location>
</feature>
<dbReference type="PANTHER" id="PTHR46847">
    <property type="entry name" value="D-ALLOSE-BINDING PERIPLASMIC PROTEIN-RELATED"/>
    <property type="match status" value="1"/>
</dbReference>
<dbReference type="RefSeq" id="WP_118045046.1">
    <property type="nucleotide sequence ID" value="NZ_CABHNB010000003.1"/>
</dbReference>